<accession>A0ABW3NAC3</accession>
<gene>
    <name evidence="2" type="ORF">ACFQ1Q_08245</name>
</gene>
<evidence type="ECO:0000313" key="3">
    <source>
        <dbReference type="Proteomes" id="UP001597013"/>
    </source>
</evidence>
<sequence>MIHKIFSIALSALVLFSTFSFTVEKHYCGNRLVDVAVFSEAKGCGMEMPLKNSMKKSCCKDTIDVIEGQDELQSLSFDDFELETQEFIVSFLYSFSVFYESLPKQIVPHKDYSPPNLVYDIQLLDDVFLI</sequence>
<proteinExistence type="predicted"/>
<dbReference type="InterPro" id="IPR058512">
    <property type="entry name" value="DUF8199"/>
</dbReference>
<dbReference type="RefSeq" id="WP_386129810.1">
    <property type="nucleotide sequence ID" value="NZ_JBHTJL010000009.1"/>
</dbReference>
<dbReference type="InterPro" id="IPR058060">
    <property type="entry name" value="HYC_CC_PP"/>
</dbReference>
<comment type="caution">
    <text evidence="2">The sequence shown here is derived from an EMBL/GenBank/DDBJ whole genome shotgun (WGS) entry which is preliminary data.</text>
</comment>
<evidence type="ECO:0000256" key="1">
    <source>
        <dbReference type="SAM" id="SignalP"/>
    </source>
</evidence>
<organism evidence="2 3">
    <name type="scientific">Winogradskyella litorisediminis</name>
    <dbReference type="NCBI Taxonomy" id="1156618"/>
    <lineage>
        <taxon>Bacteria</taxon>
        <taxon>Pseudomonadati</taxon>
        <taxon>Bacteroidota</taxon>
        <taxon>Flavobacteriia</taxon>
        <taxon>Flavobacteriales</taxon>
        <taxon>Flavobacteriaceae</taxon>
        <taxon>Winogradskyella</taxon>
    </lineage>
</organism>
<dbReference type="Proteomes" id="UP001597013">
    <property type="component" value="Unassembled WGS sequence"/>
</dbReference>
<dbReference type="EMBL" id="JBHTJL010000009">
    <property type="protein sequence ID" value="MFD1063236.1"/>
    <property type="molecule type" value="Genomic_DNA"/>
</dbReference>
<keyword evidence="3" id="KW-1185">Reference proteome</keyword>
<dbReference type="NCBIfam" id="NF047658">
    <property type="entry name" value="HYC_CC_PP"/>
    <property type="match status" value="1"/>
</dbReference>
<keyword evidence="1" id="KW-0732">Signal</keyword>
<feature type="chain" id="PRO_5046636391" description="Secreted protein" evidence="1">
    <location>
        <begin position="23"/>
        <end position="130"/>
    </location>
</feature>
<name>A0ABW3NAC3_9FLAO</name>
<reference evidence="3" key="1">
    <citation type="journal article" date="2019" name="Int. J. Syst. Evol. Microbiol.">
        <title>The Global Catalogue of Microorganisms (GCM) 10K type strain sequencing project: providing services to taxonomists for standard genome sequencing and annotation.</title>
        <authorList>
            <consortium name="The Broad Institute Genomics Platform"/>
            <consortium name="The Broad Institute Genome Sequencing Center for Infectious Disease"/>
            <person name="Wu L."/>
            <person name="Ma J."/>
        </authorList>
    </citation>
    <scope>NUCLEOTIDE SEQUENCE [LARGE SCALE GENOMIC DNA]</scope>
    <source>
        <strain evidence="3">CCUG 62215</strain>
    </source>
</reference>
<evidence type="ECO:0008006" key="4">
    <source>
        <dbReference type="Google" id="ProtNLM"/>
    </source>
</evidence>
<protein>
    <recommendedName>
        <fullName evidence="4">Secreted protein</fullName>
    </recommendedName>
</protein>
<feature type="signal peptide" evidence="1">
    <location>
        <begin position="1"/>
        <end position="22"/>
    </location>
</feature>
<dbReference type="Pfam" id="PF26622">
    <property type="entry name" value="DUF8199"/>
    <property type="match status" value="1"/>
</dbReference>
<evidence type="ECO:0000313" key="2">
    <source>
        <dbReference type="EMBL" id="MFD1063236.1"/>
    </source>
</evidence>